<dbReference type="GeneID" id="13827913"/>
<dbReference type="Proteomes" id="UP000006287">
    <property type="component" value="Segment"/>
</dbReference>
<dbReference type="KEGG" id="vg:13827913"/>
<sequence length="126" mass="14652">MKTTKCKHPNAVEDGYFECYHCEDCGNYIKGEDVHFDTYGKFVDEDATCAATLSVGEEERNGELLFGLYMTQPDFLDNTDSCYMNLTEDQVIDLHNLLGKHMHNINMKNIKKFKKEYTEEFVKEVE</sequence>
<protein>
    <submittedName>
        <fullName evidence="1">Uncharacterized protein</fullName>
    </submittedName>
</protein>
<organism evidence="1 2">
    <name type="scientific">Bacillus phage BPS13</name>
    <dbReference type="NCBI Taxonomy" id="1136731"/>
    <lineage>
        <taxon>Viruses</taxon>
        <taxon>Duplodnaviria</taxon>
        <taxon>Heunggongvirae</taxon>
        <taxon>Uroviricota</taxon>
        <taxon>Caudoviricetes</taxon>
        <taxon>Herelleviridae</taxon>
        <taxon>Bastillevirinae</taxon>
        <taxon>Wphvirus</taxon>
        <taxon>Wphvirus BPS13</taxon>
    </lineage>
</organism>
<name>J9PUB0_9CAUD</name>
<evidence type="ECO:0000313" key="2">
    <source>
        <dbReference type="Proteomes" id="UP000006287"/>
    </source>
</evidence>
<accession>J9PUB0</accession>
<keyword evidence="2" id="KW-1185">Reference proteome</keyword>
<reference evidence="1 2" key="1">
    <citation type="journal article" date="2012" name="FEMS Microbiol. Lett.">
        <title>Characterization of an endolysin, LysBPS13, from a Bacillus cereus bacteriophage.</title>
        <authorList>
            <person name="Park J."/>
            <person name="Yun J."/>
            <person name="Lim J.A."/>
            <person name="Kang D.H."/>
            <person name="Ryu S."/>
        </authorList>
    </citation>
    <scope>NUCLEOTIDE SEQUENCE [LARGE SCALE GENOMIC DNA]</scope>
</reference>
<proteinExistence type="predicted"/>
<gene>
    <name evidence="1" type="ORF">BPS13_0218</name>
</gene>
<evidence type="ECO:0000313" key="1">
    <source>
        <dbReference type="EMBL" id="AEZ50397.1"/>
    </source>
</evidence>
<dbReference type="EMBL" id="JN654439">
    <property type="protein sequence ID" value="AEZ50397.1"/>
    <property type="molecule type" value="Genomic_DNA"/>
</dbReference>
<dbReference type="RefSeq" id="YP_006907777.1">
    <property type="nucleotide sequence ID" value="NC_018857.1"/>
</dbReference>